<keyword evidence="4" id="KW-1185">Reference proteome</keyword>
<feature type="transmembrane region" description="Helical" evidence="2">
    <location>
        <begin position="47"/>
        <end position="66"/>
    </location>
</feature>
<feature type="region of interest" description="Disordered" evidence="1">
    <location>
        <begin position="175"/>
        <end position="198"/>
    </location>
</feature>
<organism evidence="3 4">
    <name type="scientific">Dactylosporangium aurantiacum</name>
    <dbReference type="NCBI Taxonomy" id="35754"/>
    <lineage>
        <taxon>Bacteria</taxon>
        <taxon>Bacillati</taxon>
        <taxon>Actinomycetota</taxon>
        <taxon>Actinomycetes</taxon>
        <taxon>Micromonosporales</taxon>
        <taxon>Micromonosporaceae</taxon>
        <taxon>Dactylosporangium</taxon>
    </lineage>
</organism>
<evidence type="ECO:0000256" key="1">
    <source>
        <dbReference type="SAM" id="MobiDB-lite"/>
    </source>
</evidence>
<dbReference type="InterPro" id="IPR047789">
    <property type="entry name" value="CU044_5270-like"/>
</dbReference>
<dbReference type="EMBL" id="CP073767">
    <property type="protein sequence ID" value="UWZ57594.1"/>
    <property type="molecule type" value="Genomic_DNA"/>
</dbReference>
<keyword evidence="2" id="KW-1133">Transmembrane helix</keyword>
<evidence type="ECO:0000313" key="4">
    <source>
        <dbReference type="Proteomes" id="UP001058003"/>
    </source>
</evidence>
<dbReference type="RefSeq" id="WP_033359350.1">
    <property type="nucleotide sequence ID" value="NZ_CP073767.1"/>
</dbReference>
<gene>
    <name evidence="3" type="ORF">Daura_16370</name>
</gene>
<dbReference type="OrthoDB" id="3467914at2"/>
<protein>
    <submittedName>
        <fullName evidence="3">CU044_5270 family protein</fullName>
    </submittedName>
</protein>
<dbReference type="NCBIfam" id="NF038083">
    <property type="entry name" value="CU044_5270_fam"/>
    <property type="match status" value="1"/>
</dbReference>
<keyword evidence="2" id="KW-0472">Membrane</keyword>
<proteinExistence type="predicted"/>
<evidence type="ECO:0000256" key="2">
    <source>
        <dbReference type="SAM" id="Phobius"/>
    </source>
</evidence>
<accession>A0A9Q9MI72</accession>
<dbReference type="Proteomes" id="UP001058003">
    <property type="component" value="Chromosome"/>
</dbReference>
<feature type="region of interest" description="Disordered" evidence="1">
    <location>
        <begin position="1"/>
        <end position="43"/>
    </location>
</feature>
<keyword evidence="2" id="KW-0812">Transmembrane</keyword>
<dbReference type="KEGG" id="daur:Daura_16370"/>
<reference evidence="3" key="1">
    <citation type="submission" date="2021-04" db="EMBL/GenBank/DDBJ databases">
        <title>Dactylosporangium aurantiacum NRRL B-8018 full assembly.</title>
        <authorList>
            <person name="Hartkoorn R.C."/>
            <person name="Beaudoing E."/>
            <person name="Hot D."/>
        </authorList>
    </citation>
    <scope>NUCLEOTIDE SEQUENCE</scope>
    <source>
        <strain evidence="3">NRRL B-8018</strain>
    </source>
</reference>
<dbReference type="AlphaFoldDB" id="A0A9Q9MI72"/>
<sequence>MTTRPDPLRLLSAARPGRLDPDGRPDPAVYTAHPRPARARRPVPRRLILTGALPVAAAATAGALVLGTGRPPAPPGAPGAAAPSGAAAPASARDLLLVAAARSDASAAPAGGRYWVRLQEHGERKEVGPPGGRYGVAVRMSVERWQASGAGDPSVEVFQYLGAAPVTPQDEAAWKAAGSPAQWTESGPAGTAPVTYGGAAGPRQVRALPERAARESLMLAGAPVTAAELAGVPTDPAALRSWLTARLQRTGGPAIEDAALFHAGRDLVAELPVPAPVRSAAYRMLADLPGVGFLGTVQDRRGRSGMAVAYTRRGDGGWGQQRLIVDPATGLALAQESWFLGAAVAPAATGTLMSWTVAVRAGYTDDPAPTA</sequence>
<name>A0A9Q9MI72_9ACTN</name>
<evidence type="ECO:0000313" key="3">
    <source>
        <dbReference type="EMBL" id="UWZ57594.1"/>
    </source>
</evidence>